<feature type="region of interest" description="Disordered" evidence="2">
    <location>
        <begin position="63"/>
        <end position="92"/>
    </location>
</feature>
<protein>
    <submittedName>
        <fullName evidence="3">Uncharacterized protein</fullName>
    </submittedName>
</protein>
<name>A0AAV7FYI0_DENCH</name>
<evidence type="ECO:0000313" key="3">
    <source>
        <dbReference type="EMBL" id="KAH0448474.1"/>
    </source>
</evidence>
<dbReference type="EMBL" id="JAGFBR010000019">
    <property type="protein sequence ID" value="KAH0448474.1"/>
    <property type="molecule type" value="Genomic_DNA"/>
</dbReference>
<keyword evidence="1" id="KW-0175">Coiled coil</keyword>
<reference evidence="3 4" key="1">
    <citation type="journal article" date="2021" name="Hortic Res">
        <title>Chromosome-scale assembly of the Dendrobium chrysotoxum genome enhances the understanding of orchid evolution.</title>
        <authorList>
            <person name="Zhang Y."/>
            <person name="Zhang G.Q."/>
            <person name="Zhang D."/>
            <person name="Liu X.D."/>
            <person name="Xu X.Y."/>
            <person name="Sun W.H."/>
            <person name="Yu X."/>
            <person name="Zhu X."/>
            <person name="Wang Z.W."/>
            <person name="Zhao X."/>
            <person name="Zhong W.Y."/>
            <person name="Chen H."/>
            <person name="Yin W.L."/>
            <person name="Huang T."/>
            <person name="Niu S.C."/>
            <person name="Liu Z.J."/>
        </authorList>
    </citation>
    <scope>NUCLEOTIDE SEQUENCE [LARGE SCALE GENOMIC DNA]</scope>
    <source>
        <strain evidence="3">Lindl</strain>
    </source>
</reference>
<proteinExistence type="predicted"/>
<accession>A0AAV7FYI0</accession>
<dbReference type="Proteomes" id="UP000775213">
    <property type="component" value="Unassembled WGS sequence"/>
</dbReference>
<organism evidence="3 4">
    <name type="scientific">Dendrobium chrysotoxum</name>
    <name type="common">Orchid</name>
    <dbReference type="NCBI Taxonomy" id="161865"/>
    <lineage>
        <taxon>Eukaryota</taxon>
        <taxon>Viridiplantae</taxon>
        <taxon>Streptophyta</taxon>
        <taxon>Embryophyta</taxon>
        <taxon>Tracheophyta</taxon>
        <taxon>Spermatophyta</taxon>
        <taxon>Magnoliopsida</taxon>
        <taxon>Liliopsida</taxon>
        <taxon>Asparagales</taxon>
        <taxon>Orchidaceae</taxon>
        <taxon>Epidendroideae</taxon>
        <taxon>Malaxideae</taxon>
        <taxon>Dendrobiinae</taxon>
        <taxon>Dendrobium</taxon>
    </lineage>
</organism>
<sequence>MKDLPVHLHVGEEAIHRILNIPGVKHLLFENRYLTKYIEEEFLFKVGLSIQAGRLEAKMLKKSSKAHELPAPSSKIPSKQKSDNPPALLKKKKLEGISTRTGQLSHCMELEVKFMHTLNEWNDEFVKVKYLQGEYKRKYNHKSKAVNELEVELTDCRTELANSMTASSLKNQQIDRLQIELVEAQEMITQLLKDQNVSGEKVVVLEAKNKKSRTLIAEKETALFGLEFLRIIEDFKKFIDFKISILDHLQEAREHIYNVEVKASPGGFLKGVQLVQRKTGVKFDGLTTS</sequence>
<evidence type="ECO:0000313" key="4">
    <source>
        <dbReference type="Proteomes" id="UP000775213"/>
    </source>
</evidence>
<evidence type="ECO:0000256" key="2">
    <source>
        <dbReference type="SAM" id="MobiDB-lite"/>
    </source>
</evidence>
<gene>
    <name evidence="3" type="ORF">IEQ34_022274</name>
</gene>
<evidence type="ECO:0000256" key="1">
    <source>
        <dbReference type="SAM" id="Coils"/>
    </source>
</evidence>
<dbReference type="AlphaFoldDB" id="A0AAV7FYI0"/>
<feature type="coiled-coil region" evidence="1">
    <location>
        <begin position="167"/>
        <end position="194"/>
    </location>
</feature>
<keyword evidence="4" id="KW-1185">Reference proteome</keyword>
<comment type="caution">
    <text evidence="3">The sequence shown here is derived from an EMBL/GenBank/DDBJ whole genome shotgun (WGS) entry which is preliminary data.</text>
</comment>